<accession>A0A6G0T9P7</accession>
<dbReference type="AlphaFoldDB" id="A0A6G0T9P7"/>
<sequence>MDLDSRACGLYRFDENAVDFNKCIANRSFNTLDVSSISNNDLKSDVLPRTIDEFVIVKHAIKFILQDKLLVDNGKIRLIIEECIKVEMPGKEKIQSNVDGFLNFDVQIMPKEILDDTFNLYMFDDTGNIFYYKYDEKKTDKLLINSEENNGTLTLNCDEQLNRLENNKTVTMNNENKASKSENTINDDNSIIIEHIRTEIKISNLSESSIYNIWSTHFPWLKTPSHQKSKSTICNYIYEVARNSKKKKKNVLCDVHVRLKLEMARKRRHMQV</sequence>
<reference evidence="1 2" key="1">
    <citation type="submission" date="2019-08" db="EMBL/GenBank/DDBJ databases">
        <title>The genome of the soybean aphid Biotype 1, its phylome, world population structure and adaptation to the North American continent.</title>
        <authorList>
            <person name="Giordano R."/>
            <person name="Donthu R.K."/>
            <person name="Hernandez A.G."/>
            <person name="Wright C.L."/>
            <person name="Zimin A.V."/>
        </authorList>
    </citation>
    <scope>NUCLEOTIDE SEQUENCE [LARGE SCALE GENOMIC DNA]</scope>
    <source>
        <tissue evidence="1">Whole aphids</tissue>
    </source>
</reference>
<proteinExistence type="predicted"/>
<keyword evidence="2" id="KW-1185">Reference proteome</keyword>
<comment type="caution">
    <text evidence="1">The sequence shown here is derived from an EMBL/GenBank/DDBJ whole genome shotgun (WGS) entry which is preliminary data.</text>
</comment>
<evidence type="ECO:0000313" key="2">
    <source>
        <dbReference type="Proteomes" id="UP000475862"/>
    </source>
</evidence>
<organism evidence="1 2">
    <name type="scientific">Aphis glycines</name>
    <name type="common">Soybean aphid</name>
    <dbReference type="NCBI Taxonomy" id="307491"/>
    <lineage>
        <taxon>Eukaryota</taxon>
        <taxon>Metazoa</taxon>
        <taxon>Ecdysozoa</taxon>
        <taxon>Arthropoda</taxon>
        <taxon>Hexapoda</taxon>
        <taxon>Insecta</taxon>
        <taxon>Pterygota</taxon>
        <taxon>Neoptera</taxon>
        <taxon>Paraneoptera</taxon>
        <taxon>Hemiptera</taxon>
        <taxon>Sternorrhyncha</taxon>
        <taxon>Aphidomorpha</taxon>
        <taxon>Aphidoidea</taxon>
        <taxon>Aphididae</taxon>
        <taxon>Aphidini</taxon>
        <taxon>Aphis</taxon>
        <taxon>Aphis</taxon>
    </lineage>
</organism>
<name>A0A6G0T9P7_APHGL</name>
<gene>
    <name evidence="1" type="ORF">AGLY_012298</name>
</gene>
<dbReference type="Proteomes" id="UP000475862">
    <property type="component" value="Unassembled WGS sequence"/>
</dbReference>
<evidence type="ECO:0000313" key="1">
    <source>
        <dbReference type="EMBL" id="KAE9528723.1"/>
    </source>
</evidence>
<dbReference type="EMBL" id="VYZN01000048">
    <property type="protein sequence ID" value="KAE9528723.1"/>
    <property type="molecule type" value="Genomic_DNA"/>
</dbReference>
<protein>
    <submittedName>
        <fullName evidence="1">Uncharacterized protein</fullName>
    </submittedName>
</protein>